<evidence type="ECO:0000313" key="9">
    <source>
        <dbReference type="Proteomes" id="UP000886844"/>
    </source>
</evidence>
<evidence type="ECO:0000256" key="5">
    <source>
        <dbReference type="ARBA" id="ARBA00023163"/>
    </source>
</evidence>
<dbReference type="GO" id="GO:0003677">
    <property type="term" value="F:DNA binding"/>
    <property type="evidence" value="ECO:0007669"/>
    <property type="project" value="UniProtKB-KW"/>
</dbReference>
<sequence>MKESEFTAFVLPLRDRMFRYAQSLLLSPAEAEDVVHDLLMRLWSEHARWEMPRKVESFVMTAVRNRCCDLLRRRQADERRREAVAATGERSVAADSDRWEVRELVRRALSALPDRQREVLHLKEIEGYPTREIAAMIGCDEAQVRVILSRGRMALRGILQKMRNDERTTRTD</sequence>
<dbReference type="CDD" id="cd06171">
    <property type="entry name" value="Sigma70_r4"/>
    <property type="match status" value="1"/>
</dbReference>
<dbReference type="AlphaFoldDB" id="A0A9D1YZP2"/>
<evidence type="ECO:0000259" key="6">
    <source>
        <dbReference type="Pfam" id="PF04542"/>
    </source>
</evidence>
<dbReference type="InterPro" id="IPR013325">
    <property type="entry name" value="RNA_pol_sigma_r2"/>
</dbReference>
<keyword evidence="4" id="KW-0238">DNA-binding</keyword>
<dbReference type="GO" id="GO:0016987">
    <property type="term" value="F:sigma factor activity"/>
    <property type="evidence" value="ECO:0007669"/>
    <property type="project" value="UniProtKB-KW"/>
</dbReference>
<feature type="domain" description="RNA polymerase sigma factor 70 region 4 type 2" evidence="7">
    <location>
        <begin position="103"/>
        <end position="155"/>
    </location>
</feature>
<dbReference type="Proteomes" id="UP000886844">
    <property type="component" value="Unassembled WGS sequence"/>
</dbReference>
<dbReference type="InterPro" id="IPR036388">
    <property type="entry name" value="WH-like_DNA-bd_sf"/>
</dbReference>
<evidence type="ECO:0000259" key="7">
    <source>
        <dbReference type="Pfam" id="PF08281"/>
    </source>
</evidence>
<reference evidence="8" key="2">
    <citation type="submission" date="2021-04" db="EMBL/GenBank/DDBJ databases">
        <authorList>
            <person name="Gilroy R."/>
        </authorList>
    </citation>
    <scope>NUCLEOTIDE SEQUENCE</scope>
    <source>
        <strain evidence="8">5134</strain>
    </source>
</reference>
<comment type="similarity">
    <text evidence="1">Belongs to the sigma-70 factor family. ECF subfamily.</text>
</comment>
<evidence type="ECO:0000256" key="1">
    <source>
        <dbReference type="ARBA" id="ARBA00010641"/>
    </source>
</evidence>
<accession>A0A9D1YZP2</accession>
<evidence type="ECO:0000256" key="2">
    <source>
        <dbReference type="ARBA" id="ARBA00023015"/>
    </source>
</evidence>
<reference evidence="8" key="1">
    <citation type="journal article" date="2021" name="PeerJ">
        <title>Extensive microbial diversity within the chicken gut microbiome revealed by metagenomics and culture.</title>
        <authorList>
            <person name="Gilroy R."/>
            <person name="Ravi A."/>
            <person name="Getino M."/>
            <person name="Pursley I."/>
            <person name="Horton D.L."/>
            <person name="Alikhan N.F."/>
            <person name="Baker D."/>
            <person name="Gharbi K."/>
            <person name="Hall N."/>
            <person name="Watson M."/>
            <person name="Adriaenssens E.M."/>
            <person name="Foster-Nyarko E."/>
            <person name="Jarju S."/>
            <person name="Secka A."/>
            <person name="Antonio M."/>
            <person name="Oren A."/>
            <person name="Chaudhuri R.R."/>
            <person name="La Ragione R."/>
            <person name="Hildebrand F."/>
            <person name="Pallen M.J."/>
        </authorList>
    </citation>
    <scope>NUCLEOTIDE SEQUENCE</scope>
    <source>
        <strain evidence="8">5134</strain>
    </source>
</reference>
<dbReference type="EMBL" id="DXDA01000029">
    <property type="protein sequence ID" value="HIY68485.1"/>
    <property type="molecule type" value="Genomic_DNA"/>
</dbReference>
<gene>
    <name evidence="8" type="ORF">H9828_03610</name>
</gene>
<dbReference type="Gene3D" id="1.10.1740.10">
    <property type="match status" value="1"/>
</dbReference>
<dbReference type="Pfam" id="PF04542">
    <property type="entry name" value="Sigma70_r2"/>
    <property type="match status" value="1"/>
</dbReference>
<keyword evidence="2" id="KW-0805">Transcription regulation</keyword>
<evidence type="ECO:0000256" key="3">
    <source>
        <dbReference type="ARBA" id="ARBA00023082"/>
    </source>
</evidence>
<dbReference type="PANTHER" id="PTHR43133">
    <property type="entry name" value="RNA POLYMERASE ECF-TYPE SIGMA FACTO"/>
    <property type="match status" value="1"/>
</dbReference>
<evidence type="ECO:0000313" key="8">
    <source>
        <dbReference type="EMBL" id="HIY68485.1"/>
    </source>
</evidence>
<dbReference type="InterPro" id="IPR007627">
    <property type="entry name" value="RNA_pol_sigma70_r2"/>
</dbReference>
<keyword evidence="3" id="KW-0731">Sigma factor</keyword>
<dbReference type="InterPro" id="IPR039425">
    <property type="entry name" value="RNA_pol_sigma-70-like"/>
</dbReference>
<organism evidence="8 9">
    <name type="scientific">Candidatus Alistipes intestinigallinarum</name>
    <dbReference type="NCBI Taxonomy" id="2838440"/>
    <lineage>
        <taxon>Bacteria</taxon>
        <taxon>Pseudomonadati</taxon>
        <taxon>Bacteroidota</taxon>
        <taxon>Bacteroidia</taxon>
        <taxon>Bacteroidales</taxon>
        <taxon>Rikenellaceae</taxon>
        <taxon>Alistipes</taxon>
    </lineage>
</organism>
<dbReference type="Gene3D" id="1.10.10.10">
    <property type="entry name" value="Winged helix-like DNA-binding domain superfamily/Winged helix DNA-binding domain"/>
    <property type="match status" value="1"/>
</dbReference>
<dbReference type="Pfam" id="PF08281">
    <property type="entry name" value="Sigma70_r4_2"/>
    <property type="match status" value="1"/>
</dbReference>
<dbReference type="InterPro" id="IPR014284">
    <property type="entry name" value="RNA_pol_sigma-70_dom"/>
</dbReference>
<dbReference type="SUPFAM" id="SSF88659">
    <property type="entry name" value="Sigma3 and sigma4 domains of RNA polymerase sigma factors"/>
    <property type="match status" value="1"/>
</dbReference>
<protein>
    <submittedName>
        <fullName evidence="8">RNA polymerase sigma factor</fullName>
    </submittedName>
</protein>
<feature type="domain" description="RNA polymerase sigma-70 region 2" evidence="6">
    <location>
        <begin position="13"/>
        <end position="75"/>
    </location>
</feature>
<keyword evidence="5" id="KW-0804">Transcription</keyword>
<evidence type="ECO:0000256" key="4">
    <source>
        <dbReference type="ARBA" id="ARBA00023125"/>
    </source>
</evidence>
<dbReference type="NCBIfam" id="TIGR02937">
    <property type="entry name" value="sigma70-ECF"/>
    <property type="match status" value="1"/>
</dbReference>
<name>A0A9D1YZP2_9BACT</name>
<dbReference type="InterPro" id="IPR013249">
    <property type="entry name" value="RNA_pol_sigma70_r4_t2"/>
</dbReference>
<dbReference type="GO" id="GO:0006352">
    <property type="term" value="P:DNA-templated transcription initiation"/>
    <property type="evidence" value="ECO:0007669"/>
    <property type="project" value="InterPro"/>
</dbReference>
<dbReference type="PANTHER" id="PTHR43133:SF8">
    <property type="entry name" value="RNA POLYMERASE SIGMA FACTOR HI_1459-RELATED"/>
    <property type="match status" value="1"/>
</dbReference>
<proteinExistence type="inferred from homology"/>
<dbReference type="SUPFAM" id="SSF88946">
    <property type="entry name" value="Sigma2 domain of RNA polymerase sigma factors"/>
    <property type="match status" value="1"/>
</dbReference>
<comment type="caution">
    <text evidence="8">The sequence shown here is derived from an EMBL/GenBank/DDBJ whole genome shotgun (WGS) entry which is preliminary data.</text>
</comment>
<dbReference type="InterPro" id="IPR013324">
    <property type="entry name" value="RNA_pol_sigma_r3/r4-like"/>
</dbReference>